<dbReference type="SUPFAM" id="SSF49899">
    <property type="entry name" value="Concanavalin A-like lectins/glucanases"/>
    <property type="match status" value="2"/>
</dbReference>
<evidence type="ECO:0000313" key="5">
    <source>
        <dbReference type="Ensembl" id="ENSCCNP00000027360.1"/>
    </source>
</evidence>
<dbReference type="SMART" id="SM00908">
    <property type="entry name" value="Gal-bind_lectin"/>
    <property type="match status" value="2"/>
</dbReference>
<proteinExistence type="predicted"/>
<dbReference type="PANTHER" id="PTHR11346:SF32">
    <property type="entry name" value="GALECTIN-4"/>
    <property type="match status" value="1"/>
</dbReference>
<reference evidence="5" key="1">
    <citation type="submission" date="2023-09" db="UniProtKB">
        <authorList>
            <consortium name="Ensembl"/>
        </authorList>
    </citation>
    <scope>IDENTIFICATION</scope>
</reference>
<dbReference type="Ensembl" id="ENSCCNT00000034643.1">
    <property type="protein sequence ID" value="ENSCCNP00000027360.1"/>
    <property type="gene ID" value="ENSCCNG00000026436.1"/>
</dbReference>
<dbReference type="SMART" id="SM00276">
    <property type="entry name" value="GLECT"/>
    <property type="match status" value="2"/>
</dbReference>
<sequence>MAFVPAPGYQPTYNPKLPYSQPIPGGLSIGMSVYIQGIAKEHMRRFHVNFAVGQSLEADVAFHFNPRFDGWDKVVFNSRQGGQWGSEEKKRSMPFSKGKPFELVFMVQAEHYKVMVDGKLFYEFRHRLPLQMVTHLQVDGDLELQSINFLGGQPVPPQVCEPPSLSSFRDPCPLSLLTPTFNPPVPYTGRLHGGLTARKTIIIKGYVPPSSKRMVLRFIINFKVGSSGDLALHINPRIGEGAVVRNSLLNGSWGSEERKLSYNPFGPGQFFDLSIRCGTDRFKVYANGQHLFDYAHRFSAFQRVDVIEIHGDVTLSYVQI</sequence>
<evidence type="ECO:0000256" key="2">
    <source>
        <dbReference type="ARBA" id="ARBA00022737"/>
    </source>
</evidence>
<protein>
    <recommendedName>
        <fullName evidence="3">Galectin</fullName>
    </recommendedName>
</protein>
<dbReference type="FunFam" id="2.60.120.200:FF:000124">
    <property type="entry name" value="Galectin-4"/>
    <property type="match status" value="2"/>
</dbReference>
<dbReference type="CDD" id="cd00070">
    <property type="entry name" value="GLECT"/>
    <property type="match status" value="2"/>
</dbReference>
<keyword evidence="2" id="KW-0677">Repeat</keyword>
<name>A0A8C0XJH5_CASCN</name>
<keyword evidence="1 3" id="KW-0430">Lectin</keyword>
<dbReference type="AlphaFoldDB" id="A0A8C0XJH5"/>
<dbReference type="GO" id="GO:0002780">
    <property type="term" value="P:antibacterial peptide biosynthetic process"/>
    <property type="evidence" value="ECO:0007669"/>
    <property type="project" value="UniProtKB-ARBA"/>
</dbReference>
<accession>A0A8C0XJH5</accession>
<evidence type="ECO:0000256" key="3">
    <source>
        <dbReference type="RuleBase" id="RU102079"/>
    </source>
</evidence>
<dbReference type="InterPro" id="IPR013320">
    <property type="entry name" value="ConA-like_dom_sf"/>
</dbReference>
<dbReference type="InterPro" id="IPR001079">
    <property type="entry name" value="Galectin_CRD"/>
</dbReference>
<dbReference type="GO" id="GO:0030246">
    <property type="term" value="F:carbohydrate binding"/>
    <property type="evidence" value="ECO:0007669"/>
    <property type="project" value="UniProtKB-UniRule"/>
</dbReference>
<dbReference type="InterPro" id="IPR044156">
    <property type="entry name" value="Galectin-like"/>
</dbReference>
<dbReference type="Gene3D" id="2.60.120.200">
    <property type="match status" value="2"/>
</dbReference>
<dbReference type="PANTHER" id="PTHR11346">
    <property type="entry name" value="GALECTIN"/>
    <property type="match status" value="1"/>
</dbReference>
<feature type="domain" description="Galectin" evidence="4">
    <location>
        <begin position="187"/>
        <end position="320"/>
    </location>
</feature>
<feature type="domain" description="Galectin" evidence="4">
    <location>
        <begin position="19"/>
        <end position="150"/>
    </location>
</feature>
<evidence type="ECO:0000256" key="1">
    <source>
        <dbReference type="ARBA" id="ARBA00022734"/>
    </source>
</evidence>
<dbReference type="Pfam" id="PF00337">
    <property type="entry name" value="Gal-bind_lectin"/>
    <property type="match status" value="2"/>
</dbReference>
<gene>
    <name evidence="5" type="primary">Lgals4</name>
</gene>
<organism evidence="5">
    <name type="scientific">Castor canadensis</name>
    <name type="common">American beaver</name>
    <dbReference type="NCBI Taxonomy" id="51338"/>
    <lineage>
        <taxon>Eukaryota</taxon>
        <taxon>Metazoa</taxon>
        <taxon>Chordata</taxon>
        <taxon>Craniata</taxon>
        <taxon>Vertebrata</taxon>
        <taxon>Euteleostomi</taxon>
        <taxon>Mammalia</taxon>
        <taxon>Eutheria</taxon>
        <taxon>Euarchontoglires</taxon>
        <taxon>Glires</taxon>
        <taxon>Rodentia</taxon>
        <taxon>Castorimorpha</taxon>
        <taxon>Castoridae</taxon>
        <taxon>Castor</taxon>
    </lineage>
</organism>
<evidence type="ECO:0000259" key="4">
    <source>
        <dbReference type="PROSITE" id="PS51304"/>
    </source>
</evidence>
<dbReference type="PROSITE" id="PS51304">
    <property type="entry name" value="GALECTIN"/>
    <property type="match status" value="2"/>
</dbReference>